<dbReference type="EMBL" id="RDRA01000044">
    <property type="protein sequence ID" value="RXG85576.1"/>
    <property type="molecule type" value="Genomic_DNA"/>
</dbReference>
<evidence type="ECO:0000313" key="1">
    <source>
        <dbReference type="EMBL" id="RXG85576.1"/>
    </source>
</evidence>
<organism evidence="1 2">
    <name type="scientific">Bradyrhizobium zhanjiangense</name>
    <dbReference type="NCBI Taxonomy" id="1325107"/>
    <lineage>
        <taxon>Bacteria</taxon>
        <taxon>Pseudomonadati</taxon>
        <taxon>Pseudomonadota</taxon>
        <taxon>Alphaproteobacteria</taxon>
        <taxon>Hyphomicrobiales</taxon>
        <taxon>Nitrobacteraceae</taxon>
        <taxon>Bradyrhizobium</taxon>
    </lineage>
</organism>
<dbReference type="Proteomes" id="UP000289946">
    <property type="component" value="Unassembled WGS sequence"/>
</dbReference>
<reference evidence="1 2" key="1">
    <citation type="submission" date="2018-10" db="EMBL/GenBank/DDBJ databases">
        <title>Bradyrhizobium sp. nov., isolated from effective nodules of peanut in China.</title>
        <authorList>
            <person name="Li Y."/>
        </authorList>
    </citation>
    <scope>NUCLEOTIDE SEQUENCE [LARGE SCALE GENOMIC DNA]</scope>
    <source>
        <strain evidence="1 2">CCBAU 51781</strain>
    </source>
</reference>
<proteinExistence type="predicted"/>
<name>A0ABY0D8P8_9BRAD</name>
<sequence length="84" mass="9314">MTESSLPEPHMEHGVSRQKHLFVRLGAHLFVPTASPLGWRAQIKSRPACWAAAKRLGLDLIEHAIRLPWLGISGPVLQQQADSD</sequence>
<keyword evidence="2" id="KW-1185">Reference proteome</keyword>
<gene>
    <name evidence="1" type="ORF">EAS62_38700</name>
</gene>
<comment type="caution">
    <text evidence="1">The sequence shown here is derived from an EMBL/GenBank/DDBJ whole genome shotgun (WGS) entry which is preliminary data.</text>
</comment>
<evidence type="ECO:0000313" key="2">
    <source>
        <dbReference type="Proteomes" id="UP000289946"/>
    </source>
</evidence>
<protein>
    <submittedName>
        <fullName evidence="1">Uncharacterized protein</fullName>
    </submittedName>
</protein>
<accession>A0ABY0D8P8</accession>